<evidence type="ECO:0000313" key="2">
    <source>
        <dbReference type="Proteomes" id="UP000476064"/>
    </source>
</evidence>
<evidence type="ECO:0000313" key="1">
    <source>
        <dbReference type="EMBL" id="QHT60649.1"/>
    </source>
</evidence>
<organism evidence="1 2">
    <name type="scientific">Paenibacillus lycopersici</name>
    <dbReference type="NCBI Taxonomy" id="2704462"/>
    <lineage>
        <taxon>Bacteria</taxon>
        <taxon>Bacillati</taxon>
        <taxon>Bacillota</taxon>
        <taxon>Bacilli</taxon>
        <taxon>Bacillales</taxon>
        <taxon>Paenibacillaceae</taxon>
        <taxon>Paenibacillus</taxon>
    </lineage>
</organism>
<dbReference type="KEGG" id="plyc:GXP70_12335"/>
<name>A0A6C0G0C7_9BACL</name>
<proteinExistence type="predicted"/>
<gene>
    <name evidence="1" type="ORF">GXP70_12335</name>
</gene>
<dbReference type="EMBL" id="CP048209">
    <property type="protein sequence ID" value="QHT60649.1"/>
    <property type="molecule type" value="Genomic_DNA"/>
</dbReference>
<dbReference type="AlphaFoldDB" id="A0A6C0G0C7"/>
<dbReference type="RefSeq" id="WP_162357034.1">
    <property type="nucleotide sequence ID" value="NZ_CP048209.1"/>
</dbReference>
<reference evidence="1 2" key="1">
    <citation type="submission" date="2020-01" db="EMBL/GenBank/DDBJ databases">
        <title>Paenibacillus sp. nov., isolated from tomato rhizosphere.</title>
        <authorList>
            <person name="Weon H.-Y."/>
            <person name="Lee S.A."/>
        </authorList>
    </citation>
    <scope>NUCLEOTIDE SEQUENCE [LARGE SCALE GENOMIC DNA]</scope>
    <source>
        <strain evidence="1 2">12200R-189</strain>
    </source>
</reference>
<dbReference type="Proteomes" id="UP000476064">
    <property type="component" value="Chromosome"/>
</dbReference>
<sequence>MTRYHHRNMEEVWLSFEWLLRSKLEELDHLSRQLYKDMQSAGAKPADIEAFLPGAFSELWSRVAAAEDSKIGRVRGA</sequence>
<accession>A0A6C0G0C7</accession>
<keyword evidence="2" id="KW-1185">Reference proteome</keyword>
<protein>
    <submittedName>
        <fullName evidence="1">Uncharacterized protein</fullName>
    </submittedName>
</protein>